<sequence length="520" mass="54446">MFVSSDQRTFLQKVRYLSPCAVANCSLSFFWWFWSSGFFLAEQPFRLCRYRTHFTVDIDTFVPVFSSIFTRSFAVVLGFICTFRTKIRSSLGDRTRLLPERYNGCVVPWCLYLRTIVCTDERGTFSYLEIAPKDEPDLCRSTIFFLSSWLISFAFPMMSSKEALSLKVGLQIHPQVHLQLTQMMSISLSEASKAMTSFSGIFQLMVGYGPAWPCTAHHEHLLHPYPGDRGPHGDPGMPGFQGQKGDTGGEPGRGLPGPKGSQGPAGVTGFPGVKGNLGLPGIPGQEGHTGPPGAQGIKGDHGPPGQHGLFGRDGVKGDKGLPGSPGLDMPGPQGEKGASGLPGLSGSKGFPGRPGPTGRDGFPGGMGVMGTPGTPGYQGPSGDPGSPGLRGDPGISGPRGEFGEPGPRGERGEPGLQGSSGDKGDKGSPGFPGSPGIPGIPGTRGDKGTPGPAGVPGSVGGKGDKGDQGEPGVHGEQGFKGDQGYPGLSSGQRVNSEWLDSKESWGTEDSQETKVKGRET</sequence>
<dbReference type="Proteomes" id="UP000314982">
    <property type="component" value="Unassembled WGS sequence"/>
</dbReference>
<dbReference type="Ensembl" id="ENSHHUT00000006415.1">
    <property type="protein sequence ID" value="ENSHHUP00000006230.1"/>
    <property type="gene ID" value="ENSHHUG00000003797.1"/>
</dbReference>
<evidence type="ECO:0000256" key="4">
    <source>
        <dbReference type="SAM" id="Phobius"/>
    </source>
</evidence>
<accession>A0A4W5K6W8</accession>
<organism evidence="5 6">
    <name type="scientific">Hucho hucho</name>
    <name type="common">huchen</name>
    <dbReference type="NCBI Taxonomy" id="62062"/>
    <lineage>
        <taxon>Eukaryota</taxon>
        <taxon>Metazoa</taxon>
        <taxon>Chordata</taxon>
        <taxon>Craniata</taxon>
        <taxon>Vertebrata</taxon>
        <taxon>Euteleostomi</taxon>
        <taxon>Actinopterygii</taxon>
        <taxon>Neopterygii</taxon>
        <taxon>Teleostei</taxon>
        <taxon>Protacanthopterygii</taxon>
        <taxon>Salmoniformes</taxon>
        <taxon>Salmonidae</taxon>
        <taxon>Salmoninae</taxon>
        <taxon>Hucho</taxon>
    </lineage>
</organism>
<dbReference type="GO" id="GO:0005615">
    <property type="term" value="C:extracellular space"/>
    <property type="evidence" value="ECO:0007669"/>
    <property type="project" value="TreeGrafter"/>
</dbReference>
<dbReference type="InterPro" id="IPR050149">
    <property type="entry name" value="Collagen_superfamily"/>
</dbReference>
<keyword evidence="2" id="KW-0964">Secreted</keyword>
<dbReference type="InterPro" id="IPR008160">
    <property type="entry name" value="Collagen"/>
</dbReference>
<dbReference type="PANTHER" id="PTHR24023">
    <property type="entry name" value="COLLAGEN ALPHA"/>
    <property type="match status" value="1"/>
</dbReference>
<feature type="transmembrane region" description="Helical" evidence="4">
    <location>
        <begin position="61"/>
        <end position="83"/>
    </location>
</feature>
<keyword evidence="6" id="KW-1185">Reference proteome</keyword>
<feature type="compositionally biased region" description="Gly residues" evidence="3">
    <location>
        <begin position="245"/>
        <end position="257"/>
    </location>
</feature>
<dbReference type="AlphaFoldDB" id="A0A4W5K6W8"/>
<reference evidence="5" key="3">
    <citation type="submission" date="2025-09" db="UniProtKB">
        <authorList>
            <consortium name="Ensembl"/>
        </authorList>
    </citation>
    <scope>IDENTIFICATION</scope>
</reference>
<feature type="transmembrane region" description="Helical" evidence="4">
    <location>
        <begin position="138"/>
        <end position="158"/>
    </location>
</feature>
<evidence type="ECO:0000313" key="6">
    <source>
        <dbReference type="Proteomes" id="UP000314982"/>
    </source>
</evidence>
<feature type="region of interest" description="Disordered" evidence="3">
    <location>
        <begin position="225"/>
        <end position="520"/>
    </location>
</feature>
<reference evidence="6" key="1">
    <citation type="submission" date="2018-06" db="EMBL/GenBank/DDBJ databases">
        <title>Genome assembly of Danube salmon.</title>
        <authorList>
            <person name="Macqueen D.J."/>
            <person name="Gundappa M.K."/>
        </authorList>
    </citation>
    <scope>NUCLEOTIDE SEQUENCE [LARGE SCALE GENOMIC DNA]</scope>
</reference>
<feature type="compositionally biased region" description="Gly residues" evidence="3">
    <location>
        <begin position="361"/>
        <end position="370"/>
    </location>
</feature>
<evidence type="ECO:0000256" key="3">
    <source>
        <dbReference type="SAM" id="MobiDB-lite"/>
    </source>
</evidence>
<keyword evidence="4" id="KW-0472">Membrane</keyword>
<evidence type="ECO:0000256" key="2">
    <source>
        <dbReference type="ARBA" id="ARBA00022530"/>
    </source>
</evidence>
<reference evidence="5" key="2">
    <citation type="submission" date="2025-08" db="UniProtKB">
        <authorList>
            <consortium name="Ensembl"/>
        </authorList>
    </citation>
    <scope>IDENTIFICATION</scope>
</reference>
<name>A0A4W5K6W8_9TELE</name>
<evidence type="ECO:0000313" key="5">
    <source>
        <dbReference type="Ensembl" id="ENSHHUP00000006230.1"/>
    </source>
</evidence>
<keyword evidence="4" id="KW-0812">Transmembrane</keyword>
<keyword evidence="4" id="KW-1133">Transmembrane helix</keyword>
<dbReference type="PANTHER" id="PTHR24023:SF1082">
    <property type="entry name" value="COLLAGEN TRIPLE HELIX REPEAT"/>
    <property type="match status" value="1"/>
</dbReference>
<dbReference type="Pfam" id="PF01391">
    <property type="entry name" value="Collagen"/>
    <property type="match status" value="3"/>
</dbReference>
<feature type="transmembrane region" description="Helical" evidence="4">
    <location>
        <begin position="21"/>
        <end position="41"/>
    </location>
</feature>
<feature type="compositionally biased region" description="Basic and acidic residues" evidence="3">
    <location>
        <begin position="499"/>
        <end position="520"/>
    </location>
</feature>
<comment type="subcellular location">
    <subcellularLocation>
        <location evidence="1">Secreted</location>
        <location evidence="1">Extracellular space</location>
        <location evidence="1">Extracellular matrix</location>
    </subcellularLocation>
</comment>
<evidence type="ECO:0000256" key="1">
    <source>
        <dbReference type="ARBA" id="ARBA00004498"/>
    </source>
</evidence>
<dbReference type="GeneTree" id="ENSGT00940000157678"/>
<proteinExistence type="predicted"/>
<protein>
    <submittedName>
        <fullName evidence="5">Uncharacterized protein</fullName>
    </submittedName>
</protein>
<keyword evidence="2" id="KW-0272">Extracellular matrix</keyword>
<dbReference type="GO" id="GO:0031012">
    <property type="term" value="C:extracellular matrix"/>
    <property type="evidence" value="ECO:0007669"/>
    <property type="project" value="TreeGrafter"/>
</dbReference>